<dbReference type="CDD" id="cd06261">
    <property type="entry name" value="TM_PBP2"/>
    <property type="match status" value="1"/>
</dbReference>
<dbReference type="OrthoDB" id="9773221at2"/>
<evidence type="ECO:0000256" key="4">
    <source>
        <dbReference type="ARBA" id="ARBA00022692"/>
    </source>
</evidence>
<sequence length="327" mass="35914">MKNWKKIISECIRMMMLLIAVSIMSFVLIVKAPIDPLVSYIGTNSTISEEARQEIADEWGLNDPLPERFITWGEHALKGDLGMSITYKKPVSEVIKTRFSYSIVLMALSWILSGVIGFILGVICGIKEGSLFDRATKVFCLGVKSAPVFWIGLLVLSVFAVQLGWFPIGMAVPAGTLASEVSIWSRIHHLILPVLTLTIVSISEVVLYTRRKVIETMNSNFILYAKVRGENQKQIIKRHVLKNVLLPAVTVQFSSFSELFGGMALAETVFAYPGIGTAITAAATNADVPLLLGISVFSALFVFAGNVIANILYGVFNPVIREGDNRE</sequence>
<dbReference type="GO" id="GO:0055085">
    <property type="term" value="P:transmembrane transport"/>
    <property type="evidence" value="ECO:0007669"/>
    <property type="project" value="InterPro"/>
</dbReference>
<evidence type="ECO:0000256" key="3">
    <source>
        <dbReference type="ARBA" id="ARBA00022475"/>
    </source>
</evidence>
<dbReference type="AlphaFoldDB" id="A0A544QXS4"/>
<reference evidence="9 10" key="1">
    <citation type="submission" date="2019-02" db="EMBL/GenBank/DDBJ databases">
        <title>Peptostreptococcaceae bacterium ZHW00191 nov., a new bacterium isolated from the human gut.</title>
        <authorList>
            <person name="Zhou H.-W."/>
            <person name="Chen X.-J."/>
        </authorList>
    </citation>
    <scope>NUCLEOTIDE SEQUENCE [LARGE SCALE GENOMIC DNA]</scope>
    <source>
        <strain evidence="9 10">ZHW00191</strain>
    </source>
</reference>
<protein>
    <submittedName>
        <fullName evidence="9">ABC transporter permease</fullName>
    </submittedName>
</protein>
<organism evidence="9 10">
    <name type="scientific">Peptacetobacter hominis</name>
    <dbReference type="NCBI Taxonomy" id="2743610"/>
    <lineage>
        <taxon>Bacteria</taxon>
        <taxon>Bacillati</taxon>
        <taxon>Bacillota</taxon>
        <taxon>Clostridia</taxon>
        <taxon>Peptostreptococcales</taxon>
        <taxon>Peptostreptococcaceae</taxon>
        <taxon>Peptacetobacter</taxon>
    </lineage>
</organism>
<accession>A0A544QXS4</accession>
<dbReference type="RefSeq" id="WP_142535240.1">
    <property type="nucleotide sequence ID" value="NZ_SGJB01000002.1"/>
</dbReference>
<proteinExistence type="inferred from homology"/>
<feature type="transmembrane region" description="Helical" evidence="7">
    <location>
        <begin position="264"/>
        <end position="284"/>
    </location>
</feature>
<dbReference type="InterPro" id="IPR000515">
    <property type="entry name" value="MetI-like"/>
</dbReference>
<comment type="similarity">
    <text evidence="7">Belongs to the binding-protein-dependent transport system permease family.</text>
</comment>
<keyword evidence="3" id="KW-1003">Cell membrane</keyword>
<feature type="transmembrane region" description="Helical" evidence="7">
    <location>
        <begin position="290"/>
        <end position="316"/>
    </location>
</feature>
<dbReference type="Pfam" id="PF00528">
    <property type="entry name" value="BPD_transp_1"/>
    <property type="match status" value="1"/>
</dbReference>
<comment type="caution">
    <text evidence="9">The sequence shown here is derived from an EMBL/GenBank/DDBJ whole genome shotgun (WGS) entry which is preliminary data.</text>
</comment>
<gene>
    <name evidence="9" type="ORF">EXD82_01970</name>
</gene>
<feature type="transmembrane region" description="Helical" evidence="7">
    <location>
        <begin position="147"/>
        <end position="167"/>
    </location>
</feature>
<dbReference type="Proteomes" id="UP000317863">
    <property type="component" value="Unassembled WGS sequence"/>
</dbReference>
<evidence type="ECO:0000256" key="5">
    <source>
        <dbReference type="ARBA" id="ARBA00022989"/>
    </source>
</evidence>
<keyword evidence="10" id="KW-1185">Reference proteome</keyword>
<dbReference type="Gene3D" id="1.10.3720.10">
    <property type="entry name" value="MetI-like"/>
    <property type="match status" value="1"/>
</dbReference>
<evidence type="ECO:0000259" key="8">
    <source>
        <dbReference type="PROSITE" id="PS50928"/>
    </source>
</evidence>
<dbReference type="PROSITE" id="PS50928">
    <property type="entry name" value="ABC_TM1"/>
    <property type="match status" value="1"/>
</dbReference>
<feature type="domain" description="ABC transmembrane type-1" evidence="8">
    <location>
        <begin position="99"/>
        <end position="313"/>
    </location>
</feature>
<feature type="transmembrane region" description="Helical" evidence="7">
    <location>
        <begin position="99"/>
        <end position="126"/>
    </location>
</feature>
<keyword evidence="4 7" id="KW-0812">Transmembrane</keyword>
<dbReference type="EMBL" id="SGJB01000002">
    <property type="protein sequence ID" value="TQQ85536.1"/>
    <property type="molecule type" value="Genomic_DNA"/>
</dbReference>
<dbReference type="GO" id="GO:0005886">
    <property type="term" value="C:plasma membrane"/>
    <property type="evidence" value="ECO:0007669"/>
    <property type="project" value="UniProtKB-SubCell"/>
</dbReference>
<keyword evidence="5 7" id="KW-1133">Transmembrane helix</keyword>
<evidence type="ECO:0000313" key="9">
    <source>
        <dbReference type="EMBL" id="TQQ85536.1"/>
    </source>
</evidence>
<feature type="transmembrane region" description="Helical" evidence="7">
    <location>
        <begin position="187"/>
        <end position="208"/>
    </location>
</feature>
<feature type="transmembrane region" description="Helical" evidence="7">
    <location>
        <begin position="12"/>
        <end position="30"/>
    </location>
</feature>
<name>A0A544QXS4_9FIRM</name>
<evidence type="ECO:0000256" key="7">
    <source>
        <dbReference type="RuleBase" id="RU363032"/>
    </source>
</evidence>
<comment type="subcellular location">
    <subcellularLocation>
        <location evidence="1 7">Cell membrane</location>
        <topology evidence="1 7">Multi-pass membrane protein</topology>
    </subcellularLocation>
</comment>
<evidence type="ECO:0000313" key="10">
    <source>
        <dbReference type="Proteomes" id="UP000317863"/>
    </source>
</evidence>
<evidence type="ECO:0000256" key="2">
    <source>
        <dbReference type="ARBA" id="ARBA00022448"/>
    </source>
</evidence>
<dbReference type="InterPro" id="IPR035906">
    <property type="entry name" value="MetI-like_sf"/>
</dbReference>
<evidence type="ECO:0000256" key="6">
    <source>
        <dbReference type="ARBA" id="ARBA00023136"/>
    </source>
</evidence>
<keyword evidence="6 7" id="KW-0472">Membrane</keyword>
<dbReference type="SUPFAM" id="SSF161098">
    <property type="entry name" value="MetI-like"/>
    <property type="match status" value="1"/>
</dbReference>
<dbReference type="PANTHER" id="PTHR43163">
    <property type="entry name" value="DIPEPTIDE TRANSPORT SYSTEM PERMEASE PROTEIN DPPB-RELATED"/>
    <property type="match status" value="1"/>
</dbReference>
<keyword evidence="2 7" id="KW-0813">Transport</keyword>
<dbReference type="PANTHER" id="PTHR43163:SF9">
    <property type="entry name" value="ABC TRANSPORTER PERMEASE PROTEIN"/>
    <property type="match status" value="1"/>
</dbReference>
<evidence type="ECO:0000256" key="1">
    <source>
        <dbReference type="ARBA" id="ARBA00004651"/>
    </source>
</evidence>